<comment type="similarity">
    <text evidence="1">Belongs to the DedA family.</text>
</comment>
<feature type="transmembrane region" description="Helical" evidence="2">
    <location>
        <begin position="39"/>
        <end position="68"/>
    </location>
</feature>
<reference evidence="5" key="1">
    <citation type="submission" date="2018-04" db="EMBL/GenBank/DDBJ databases">
        <authorList>
            <person name="Liu S."/>
            <person name="Wang Z."/>
            <person name="Li J."/>
        </authorList>
    </citation>
    <scope>NUCLEOTIDE SEQUENCE [LARGE SCALE GENOMIC DNA]</scope>
    <source>
        <strain evidence="5">622</strain>
    </source>
</reference>
<evidence type="ECO:0000259" key="3">
    <source>
        <dbReference type="Pfam" id="PF09335"/>
    </source>
</evidence>
<feature type="transmembrane region" description="Helical" evidence="2">
    <location>
        <begin position="7"/>
        <end position="27"/>
    </location>
</feature>
<keyword evidence="5" id="KW-1185">Reference proteome</keyword>
<dbReference type="EMBL" id="QEFB01000013">
    <property type="protein sequence ID" value="PWC06110.1"/>
    <property type="molecule type" value="Genomic_DNA"/>
</dbReference>
<accession>A0A2U1TBC8</accession>
<dbReference type="RefSeq" id="WP_108963180.1">
    <property type="nucleotide sequence ID" value="NZ_QEFB01000013.1"/>
</dbReference>
<evidence type="ECO:0000256" key="1">
    <source>
        <dbReference type="ARBA" id="ARBA00010792"/>
    </source>
</evidence>
<feature type="transmembrane region" description="Helical" evidence="2">
    <location>
        <begin position="170"/>
        <end position="187"/>
    </location>
</feature>
<organism evidence="4 5">
    <name type="scientific">Mycetocola zhujimingii</name>
    <dbReference type="NCBI Taxonomy" id="2079792"/>
    <lineage>
        <taxon>Bacteria</taxon>
        <taxon>Bacillati</taxon>
        <taxon>Actinomycetota</taxon>
        <taxon>Actinomycetes</taxon>
        <taxon>Micrococcales</taxon>
        <taxon>Microbacteriaceae</taxon>
        <taxon>Mycetocola</taxon>
    </lineage>
</organism>
<keyword evidence="2" id="KW-0472">Membrane</keyword>
<feature type="domain" description="VTT" evidence="3">
    <location>
        <begin position="34"/>
        <end position="158"/>
    </location>
</feature>
<dbReference type="InterPro" id="IPR032816">
    <property type="entry name" value="VTT_dom"/>
</dbReference>
<evidence type="ECO:0000313" key="4">
    <source>
        <dbReference type="EMBL" id="PWC06110.1"/>
    </source>
</evidence>
<keyword evidence="2" id="KW-0812">Transmembrane</keyword>
<dbReference type="Pfam" id="PF09335">
    <property type="entry name" value="VTT_dom"/>
    <property type="match status" value="1"/>
</dbReference>
<dbReference type="AlphaFoldDB" id="A0A2U1TBC8"/>
<name>A0A2U1TBC8_9MICO</name>
<gene>
    <name evidence="4" type="ORF">DF223_10790</name>
</gene>
<dbReference type="PANTHER" id="PTHR42709">
    <property type="entry name" value="ALKALINE PHOSPHATASE LIKE PROTEIN"/>
    <property type="match status" value="1"/>
</dbReference>
<evidence type="ECO:0000256" key="2">
    <source>
        <dbReference type="SAM" id="Phobius"/>
    </source>
</evidence>
<dbReference type="InterPro" id="IPR051311">
    <property type="entry name" value="DedA_domain"/>
</dbReference>
<keyword evidence="2" id="KW-1133">Transmembrane helix</keyword>
<sequence>MDFLTDALLSTATSPWVYAIVFAVVVIDGFFPPVPSETVVVAAAAFGVSAGAPNPVLIILVAAIGAALGDNIAYLLGRIVGTDRFAWMRHPRTVRAFDWAAHGIRSRPAALILTARYIPIGRIAVNMTAGATGFPHRRFWPLTVLAGVSWAAYSVLIGLLAGHWVKDQPLLGALIGIVIAIALGFLIDRVSSAVARRRTAAHQSTAAADILAR</sequence>
<protein>
    <recommendedName>
        <fullName evidence="3">VTT domain-containing protein</fullName>
    </recommendedName>
</protein>
<dbReference type="Proteomes" id="UP000244962">
    <property type="component" value="Unassembled WGS sequence"/>
</dbReference>
<dbReference type="GO" id="GO:0005886">
    <property type="term" value="C:plasma membrane"/>
    <property type="evidence" value="ECO:0007669"/>
    <property type="project" value="TreeGrafter"/>
</dbReference>
<comment type="caution">
    <text evidence="4">The sequence shown here is derived from an EMBL/GenBank/DDBJ whole genome shotgun (WGS) entry which is preliminary data.</text>
</comment>
<proteinExistence type="inferred from homology"/>
<dbReference type="PANTHER" id="PTHR42709:SF2">
    <property type="entry name" value="INNER MEMBRANE PROTEIN YOHD"/>
    <property type="match status" value="1"/>
</dbReference>
<evidence type="ECO:0000313" key="5">
    <source>
        <dbReference type="Proteomes" id="UP000244962"/>
    </source>
</evidence>
<feature type="transmembrane region" description="Helical" evidence="2">
    <location>
        <begin position="142"/>
        <end position="164"/>
    </location>
</feature>